<feature type="domain" description="Protein kinase" evidence="8">
    <location>
        <begin position="111"/>
        <end position="419"/>
    </location>
</feature>
<dbReference type="EMBL" id="PQIB02000001">
    <property type="protein sequence ID" value="RLN43251.1"/>
    <property type="molecule type" value="Genomic_DNA"/>
</dbReference>
<dbReference type="InterPro" id="IPR017441">
    <property type="entry name" value="Protein_kinase_ATP_BS"/>
</dbReference>
<evidence type="ECO:0000256" key="7">
    <source>
        <dbReference type="SAM" id="MobiDB-lite"/>
    </source>
</evidence>
<feature type="compositionally biased region" description="Low complexity" evidence="7">
    <location>
        <begin position="263"/>
        <end position="279"/>
    </location>
</feature>
<dbReference type="AlphaFoldDB" id="A0A3L6TUR3"/>
<evidence type="ECO:0000313" key="9">
    <source>
        <dbReference type="EMBL" id="RLN43251.1"/>
    </source>
</evidence>
<dbReference type="GO" id="GO:0007346">
    <property type="term" value="P:regulation of mitotic cell cycle"/>
    <property type="evidence" value="ECO:0007669"/>
    <property type="project" value="TreeGrafter"/>
</dbReference>
<evidence type="ECO:0000256" key="3">
    <source>
        <dbReference type="ARBA" id="ARBA00022741"/>
    </source>
</evidence>
<dbReference type="Proteomes" id="UP000275267">
    <property type="component" value="Unassembled WGS sequence"/>
</dbReference>
<dbReference type="PROSITE" id="PS50011">
    <property type="entry name" value="PROTEIN_KINASE_DOM"/>
    <property type="match status" value="1"/>
</dbReference>
<name>A0A3L6TUR3_PANMI</name>
<dbReference type="PROSITE" id="PS00107">
    <property type="entry name" value="PROTEIN_KINASE_ATP"/>
    <property type="match status" value="1"/>
</dbReference>
<organism evidence="9 10">
    <name type="scientific">Panicum miliaceum</name>
    <name type="common">Proso millet</name>
    <name type="synonym">Broomcorn millet</name>
    <dbReference type="NCBI Taxonomy" id="4540"/>
    <lineage>
        <taxon>Eukaryota</taxon>
        <taxon>Viridiplantae</taxon>
        <taxon>Streptophyta</taxon>
        <taxon>Embryophyta</taxon>
        <taxon>Tracheophyta</taxon>
        <taxon>Spermatophyta</taxon>
        <taxon>Magnoliopsida</taxon>
        <taxon>Liliopsida</taxon>
        <taxon>Poales</taxon>
        <taxon>Poaceae</taxon>
        <taxon>PACMAD clade</taxon>
        <taxon>Panicoideae</taxon>
        <taxon>Panicodae</taxon>
        <taxon>Paniceae</taxon>
        <taxon>Panicinae</taxon>
        <taxon>Panicum</taxon>
        <taxon>Panicum sect. Panicum</taxon>
    </lineage>
</organism>
<dbReference type="GO" id="GO:0008353">
    <property type="term" value="F:RNA polymerase II CTD heptapeptide repeat kinase activity"/>
    <property type="evidence" value="ECO:0007669"/>
    <property type="project" value="UniProtKB-EC"/>
</dbReference>
<feature type="region of interest" description="Disordered" evidence="7">
    <location>
        <begin position="223"/>
        <end position="333"/>
    </location>
</feature>
<dbReference type="Gene3D" id="3.30.200.20">
    <property type="entry name" value="Phosphorylase Kinase, domain 1"/>
    <property type="match status" value="1"/>
</dbReference>
<dbReference type="EC" id="2.7.11.23" evidence="1"/>
<feature type="compositionally biased region" description="Basic and acidic residues" evidence="7">
    <location>
        <begin position="245"/>
        <end position="262"/>
    </location>
</feature>
<evidence type="ECO:0000256" key="2">
    <source>
        <dbReference type="ARBA" id="ARBA00022553"/>
    </source>
</evidence>
<dbReference type="PANTHER" id="PTHR24056:SF432">
    <property type="entry name" value="OS10G0154500 PROTEIN"/>
    <property type="match status" value="1"/>
</dbReference>
<comment type="caution">
    <text evidence="9">The sequence shown here is derived from an EMBL/GenBank/DDBJ whole genome shotgun (WGS) entry which is preliminary data.</text>
</comment>
<dbReference type="InterPro" id="IPR011009">
    <property type="entry name" value="Kinase-like_dom_sf"/>
</dbReference>
<dbReference type="SUPFAM" id="SSF56112">
    <property type="entry name" value="Protein kinase-like (PK-like)"/>
    <property type="match status" value="1"/>
</dbReference>
<feature type="binding site" evidence="6">
    <location>
        <position position="140"/>
    </location>
    <ligand>
        <name>ATP</name>
        <dbReference type="ChEBI" id="CHEBI:30616"/>
    </ligand>
</feature>
<sequence>MCSFFASKKKMGRAAGIDRVIRLRLRSQFNMLCICSGDSPRPPTPRAIAIARTLLPLSVPSGLSAFGLKPPLMAAATRKRPAPLGTSSCCPGAAAAGKKRTRYEFGSIYNYEKLEVLGEGTYGVVVKARDQRTGETVAVKWIRPDRGGAPDLRAVFREAGCLEACRGHPSIVQMKEVAAADVTGDVFIVMEFVGPSLESRLTRALSGAETREAMRQLLRGAEKLHGSGHGPPRHQAGQHPRRPGRCAEDLRPRDGGAGEARGRAVPGGDRGRAVVPRAGAAGGCPELRPRRRHVGAGVRDDGAPHRRAPVQGRGDGGRHPPQGARPGVRHGVDGPGVPGPAGAVGGRARGPAWPAVPRAREEAHRGGGARPPVVRRGGRAPGPCSLFPAGSERFHQFHQFLVDLLCRFFRTIGKNQPDV</sequence>
<accession>A0A3L6TUR3</accession>
<dbReference type="Pfam" id="PF00069">
    <property type="entry name" value="Pkinase"/>
    <property type="match status" value="1"/>
</dbReference>
<proteinExistence type="predicted"/>
<dbReference type="InterPro" id="IPR050108">
    <property type="entry name" value="CDK"/>
</dbReference>
<evidence type="ECO:0000313" key="10">
    <source>
        <dbReference type="Proteomes" id="UP000275267"/>
    </source>
</evidence>
<dbReference type="SMART" id="SM00220">
    <property type="entry name" value="S_TKc"/>
    <property type="match status" value="1"/>
</dbReference>
<reference evidence="10" key="1">
    <citation type="journal article" date="2019" name="Nat. Commun.">
        <title>The genome of broomcorn millet.</title>
        <authorList>
            <person name="Zou C."/>
            <person name="Miki D."/>
            <person name="Li D."/>
            <person name="Tang Q."/>
            <person name="Xiao L."/>
            <person name="Rajput S."/>
            <person name="Deng P."/>
            <person name="Jia W."/>
            <person name="Huang R."/>
            <person name="Zhang M."/>
            <person name="Sun Y."/>
            <person name="Hu J."/>
            <person name="Fu X."/>
            <person name="Schnable P.S."/>
            <person name="Li F."/>
            <person name="Zhang H."/>
            <person name="Feng B."/>
            <person name="Zhu X."/>
            <person name="Liu R."/>
            <person name="Schnable J.C."/>
            <person name="Zhu J.-K."/>
            <person name="Zhang H."/>
        </authorList>
    </citation>
    <scope>NUCLEOTIDE SEQUENCE [LARGE SCALE GENOMIC DNA]</scope>
</reference>
<keyword evidence="10" id="KW-1185">Reference proteome</keyword>
<dbReference type="GO" id="GO:0005634">
    <property type="term" value="C:nucleus"/>
    <property type="evidence" value="ECO:0007669"/>
    <property type="project" value="TreeGrafter"/>
</dbReference>
<keyword evidence="9" id="KW-0808">Transferase</keyword>
<dbReference type="STRING" id="4540.A0A3L6TUR3"/>
<keyword evidence="3 6" id="KW-0547">Nucleotide-binding</keyword>
<comment type="catalytic activity">
    <reaction evidence="5">
        <text>[DNA-directed RNA polymerase] + ATP = phospho-[DNA-directed RNA polymerase] + ADP + H(+)</text>
        <dbReference type="Rhea" id="RHEA:10216"/>
        <dbReference type="Rhea" id="RHEA-COMP:11321"/>
        <dbReference type="Rhea" id="RHEA-COMP:11322"/>
        <dbReference type="ChEBI" id="CHEBI:15378"/>
        <dbReference type="ChEBI" id="CHEBI:30616"/>
        <dbReference type="ChEBI" id="CHEBI:43176"/>
        <dbReference type="ChEBI" id="CHEBI:68546"/>
        <dbReference type="ChEBI" id="CHEBI:456216"/>
        <dbReference type="EC" id="2.7.11.23"/>
    </reaction>
</comment>
<dbReference type="OrthoDB" id="648396at2759"/>
<evidence type="ECO:0000256" key="4">
    <source>
        <dbReference type="ARBA" id="ARBA00022840"/>
    </source>
</evidence>
<evidence type="ECO:0000259" key="8">
    <source>
        <dbReference type="PROSITE" id="PS50011"/>
    </source>
</evidence>
<dbReference type="InterPro" id="IPR000719">
    <property type="entry name" value="Prot_kinase_dom"/>
</dbReference>
<dbReference type="PANTHER" id="PTHR24056">
    <property type="entry name" value="CELL DIVISION PROTEIN KINASE"/>
    <property type="match status" value="1"/>
</dbReference>
<keyword evidence="4 6" id="KW-0067">ATP-binding</keyword>
<keyword evidence="9" id="KW-0418">Kinase</keyword>
<dbReference type="GO" id="GO:0005524">
    <property type="term" value="F:ATP binding"/>
    <property type="evidence" value="ECO:0007669"/>
    <property type="project" value="UniProtKB-UniRule"/>
</dbReference>
<keyword evidence="2" id="KW-0597">Phosphoprotein</keyword>
<evidence type="ECO:0000256" key="5">
    <source>
        <dbReference type="ARBA" id="ARBA00049280"/>
    </source>
</evidence>
<evidence type="ECO:0000256" key="1">
    <source>
        <dbReference type="ARBA" id="ARBA00012409"/>
    </source>
</evidence>
<evidence type="ECO:0000256" key="6">
    <source>
        <dbReference type="PROSITE-ProRule" id="PRU10141"/>
    </source>
</evidence>
<protein>
    <recommendedName>
        <fullName evidence="1">[RNA-polymerase]-subunit kinase</fullName>
        <ecNumber evidence="1">2.7.11.23</ecNumber>
    </recommendedName>
</protein>
<gene>
    <name evidence="9" type="ORF">C2845_PM01G40170</name>
</gene>